<evidence type="ECO:0000313" key="1">
    <source>
        <dbReference type="EMBL" id="SGZ01020.1"/>
    </source>
</evidence>
<gene>
    <name evidence="1" type="ORF">MT2528_4145</name>
</gene>
<reference evidence="1 2" key="1">
    <citation type="submission" date="2016-11" db="EMBL/GenBank/DDBJ databases">
        <authorList>
            <person name="Klemetsen T."/>
        </authorList>
    </citation>
    <scope>NUCLEOTIDE SEQUENCE [LARGE SCALE GENOMIC DNA]</scope>
    <source>
        <strain evidence="1">MT 2528</strain>
    </source>
</reference>
<comment type="caution">
    <text evidence="1">The sequence shown here is derived from an EMBL/GenBank/DDBJ whole genome shotgun (WGS) entry which is preliminary data.</text>
</comment>
<organism evidence="1 2">
    <name type="scientific">Moritella viscosa</name>
    <dbReference type="NCBI Taxonomy" id="80854"/>
    <lineage>
        <taxon>Bacteria</taxon>
        <taxon>Pseudomonadati</taxon>
        <taxon>Pseudomonadota</taxon>
        <taxon>Gammaproteobacteria</taxon>
        <taxon>Alteromonadales</taxon>
        <taxon>Moritellaceae</taxon>
        <taxon>Moritella</taxon>
    </lineage>
</organism>
<evidence type="ECO:0000313" key="2">
    <source>
        <dbReference type="Proteomes" id="UP000182660"/>
    </source>
</evidence>
<keyword evidence="2" id="KW-1185">Reference proteome</keyword>
<name>A0ABY1HIH3_9GAMM</name>
<dbReference type="EMBL" id="FPLJ01000103">
    <property type="protein sequence ID" value="SGZ01020.1"/>
    <property type="molecule type" value="Genomic_DNA"/>
</dbReference>
<dbReference type="Proteomes" id="UP000182660">
    <property type="component" value="Unassembled WGS sequence"/>
</dbReference>
<protein>
    <recommendedName>
        <fullName evidence="3">Abi-like protein</fullName>
    </recommendedName>
</protein>
<proteinExistence type="predicted"/>
<accession>A0ABY1HIH3</accession>
<sequence length="197" mass="22708">MFNNVSLNTEQALKLYAWNAQISAAFFSPLHLCEVIVRNTFSDALVAQYGENWPWSDAFFISLPTPAKGYSAKVDLAKARSGMTTTGKVIPELKFVFWEKLLTKRFDHRLWNPYLHTVFPNCDTSVPVNTMRNQLRKSLEEIRALRNRIAHHEPIFTRDLDADFKNINALIKYRCTDTAVWAEKNQLVTPLMGLKPF</sequence>
<evidence type="ECO:0008006" key="3">
    <source>
        <dbReference type="Google" id="ProtNLM"/>
    </source>
</evidence>